<dbReference type="AlphaFoldDB" id="A0AAV4MCE2"/>
<proteinExistence type="predicted"/>
<gene>
    <name evidence="1" type="ORF">CEXT_743571</name>
</gene>
<organism evidence="1 2">
    <name type="scientific">Caerostris extrusa</name>
    <name type="common">Bark spider</name>
    <name type="synonym">Caerostris bankana</name>
    <dbReference type="NCBI Taxonomy" id="172846"/>
    <lineage>
        <taxon>Eukaryota</taxon>
        <taxon>Metazoa</taxon>
        <taxon>Ecdysozoa</taxon>
        <taxon>Arthropoda</taxon>
        <taxon>Chelicerata</taxon>
        <taxon>Arachnida</taxon>
        <taxon>Araneae</taxon>
        <taxon>Araneomorphae</taxon>
        <taxon>Entelegynae</taxon>
        <taxon>Araneoidea</taxon>
        <taxon>Araneidae</taxon>
        <taxon>Caerostris</taxon>
    </lineage>
</organism>
<evidence type="ECO:0000313" key="2">
    <source>
        <dbReference type="Proteomes" id="UP001054945"/>
    </source>
</evidence>
<dbReference type="Proteomes" id="UP001054945">
    <property type="component" value="Unassembled WGS sequence"/>
</dbReference>
<name>A0AAV4MCE2_CAEEX</name>
<comment type="caution">
    <text evidence="1">The sequence shown here is derived from an EMBL/GenBank/DDBJ whole genome shotgun (WGS) entry which is preliminary data.</text>
</comment>
<sequence>MPYSQLINGRDALKSLVKLTISCPNCDIDHRAHSHRDDKTIDLRSLSIIRQFKNPIHPTSPNQGGVTHHDVINMISDFMDQS</sequence>
<keyword evidence="2" id="KW-1185">Reference proteome</keyword>
<reference evidence="1 2" key="1">
    <citation type="submission" date="2021-06" db="EMBL/GenBank/DDBJ databases">
        <title>Caerostris extrusa draft genome.</title>
        <authorList>
            <person name="Kono N."/>
            <person name="Arakawa K."/>
        </authorList>
    </citation>
    <scope>NUCLEOTIDE SEQUENCE [LARGE SCALE GENOMIC DNA]</scope>
</reference>
<accession>A0AAV4MCE2</accession>
<protein>
    <submittedName>
        <fullName evidence="1">Uncharacterized protein</fullName>
    </submittedName>
</protein>
<dbReference type="EMBL" id="BPLR01019594">
    <property type="protein sequence ID" value="GIX69530.1"/>
    <property type="molecule type" value="Genomic_DNA"/>
</dbReference>
<evidence type="ECO:0000313" key="1">
    <source>
        <dbReference type="EMBL" id="GIX69530.1"/>
    </source>
</evidence>